<accession>A0A2S2P283</accession>
<dbReference type="PROSITE" id="PS50950">
    <property type="entry name" value="ZF_THAP"/>
    <property type="match status" value="1"/>
</dbReference>
<feature type="region of interest" description="Disordered" evidence="7">
    <location>
        <begin position="84"/>
        <end position="145"/>
    </location>
</feature>
<evidence type="ECO:0000256" key="4">
    <source>
        <dbReference type="ARBA" id="ARBA00023125"/>
    </source>
</evidence>
<sequence length="210" mass="24099">MPRKCVICNAYDKNSEQSFYSFPKDEGRKKLWLKACGIDLYLPSYKVCEAHFSTEDFLPSGLLKNIVIPRKNYVKPEPLASTNTVFESSHQETQSSDKVISTNSICNTPKKRSSDQLPDVSSSQKRKIYNPHTIGNLSPSHFDTPKKAKRNLEMIKCKFDQKKTQNSNLKKQVKRLQAKLKTYDDLILQLKHKNSISENTPVHLQVKLIL</sequence>
<dbReference type="SMART" id="SM00692">
    <property type="entry name" value="DM3"/>
    <property type="match status" value="1"/>
</dbReference>
<dbReference type="InterPro" id="IPR038441">
    <property type="entry name" value="THAP_Znf_sf"/>
</dbReference>
<name>A0A2S2P283_SCHGA</name>
<dbReference type="AlphaFoldDB" id="A0A2S2P283"/>
<dbReference type="Gene3D" id="6.20.210.20">
    <property type="entry name" value="THAP domain"/>
    <property type="match status" value="1"/>
</dbReference>
<evidence type="ECO:0000313" key="9">
    <source>
        <dbReference type="EMBL" id="MBY23601.1"/>
    </source>
</evidence>
<dbReference type="Pfam" id="PF05485">
    <property type="entry name" value="THAP"/>
    <property type="match status" value="1"/>
</dbReference>
<evidence type="ECO:0000256" key="1">
    <source>
        <dbReference type="ARBA" id="ARBA00022723"/>
    </source>
</evidence>
<evidence type="ECO:0000256" key="6">
    <source>
        <dbReference type="SAM" id="Coils"/>
    </source>
</evidence>
<evidence type="ECO:0000259" key="8">
    <source>
        <dbReference type="PROSITE" id="PS50950"/>
    </source>
</evidence>
<dbReference type="GO" id="GO:0003677">
    <property type="term" value="F:DNA binding"/>
    <property type="evidence" value="ECO:0007669"/>
    <property type="project" value="UniProtKB-UniRule"/>
</dbReference>
<dbReference type="InterPro" id="IPR006612">
    <property type="entry name" value="THAP_Znf"/>
</dbReference>
<dbReference type="GO" id="GO:0008270">
    <property type="term" value="F:zinc ion binding"/>
    <property type="evidence" value="ECO:0007669"/>
    <property type="project" value="UniProtKB-KW"/>
</dbReference>
<keyword evidence="6" id="KW-0175">Coiled coil</keyword>
<evidence type="ECO:0000256" key="7">
    <source>
        <dbReference type="SAM" id="MobiDB-lite"/>
    </source>
</evidence>
<keyword evidence="1" id="KW-0479">Metal-binding</keyword>
<reference evidence="9" key="1">
    <citation type="submission" date="2018-04" db="EMBL/GenBank/DDBJ databases">
        <title>Transcriptome of Schizaphis graminum biotype I.</title>
        <authorList>
            <person name="Scully E.D."/>
            <person name="Geib S.M."/>
            <person name="Palmer N.A."/>
            <person name="Koch K."/>
            <person name="Bradshaw J."/>
            <person name="Heng-Moss T."/>
            <person name="Sarath G."/>
        </authorList>
    </citation>
    <scope>NUCLEOTIDE SEQUENCE</scope>
</reference>
<keyword evidence="3" id="KW-0862">Zinc</keyword>
<evidence type="ECO:0000256" key="3">
    <source>
        <dbReference type="ARBA" id="ARBA00022833"/>
    </source>
</evidence>
<dbReference type="EMBL" id="GGMR01010982">
    <property type="protein sequence ID" value="MBY23601.1"/>
    <property type="molecule type" value="Transcribed_RNA"/>
</dbReference>
<keyword evidence="4 5" id="KW-0238">DNA-binding</keyword>
<keyword evidence="2 5" id="KW-0863">Zinc-finger</keyword>
<proteinExistence type="predicted"/>
<gene>
    <name evidence="9" type="ORF">g.64048</name>
</gene>
<dbReference type="SMART" id="SM00980">
    <property type="entry name" value="THAP"/>
    <property type="match status" value="1"/>
</dbReference>
<organism evidence="9">
    <name type="scientific">Schizaphis graminum</name>
    <name type="common">Green bug aphid</name>
    <dbReference type="NCBI Taxonomy" id="13262"/>
    <lineage>
        <taxon>Eukaryota</taxon>
        <taxon>Metazoa</taxon>
        <taxon>Ecdysozoa</taxon>
        <taxon>Arthropoda</taxon>
        <taxon>Hexapoda</taxon>
        <taxon>Insecta</taxon>
        <taxon>Pterygota</taxon>
        <taxon>Neoptera</taxon>
        <taxon>Paraneoptera</taxon>
        <taxon>Hemiptera</taxon>
        <taxon>Sternorrhyncha</taxon>
        <taxon>Aphidomorpha</taxon>
        <taxon>Aphidoidea</taxon>
        <taxon>Aphididae</taxon>
        <taxon>Aphidini</taxon>
        <taxon>Schizaphis</taxon>
    </lineage>
</organism>
<feature type="coiled-coil region" evidence="6">
    <location>
        <begin position="159"/>
        <end position="193"/>
    </location>
</feature>
<evidence type="ECO:0000256" key="2">
    <source>
        <dbReference type="ARBA" id="ARBA00022771"/>
    </source>
</evidence>
<feature type="domain" description="THAP-type" evidence="8">
    <location>
        <begin position="1"/>
        <end position="72"/>
    </location>
</feature>
<dbReference type="SUPFAM" id="SSF57716">
    <property type="entry name" value="Glucocorticoid receptor-like (DNA-binding domain)"/>
    <property type="match status" value="1"/>
</dbReference>
<feature type="compositionally biased region" description="Polar residues" evidence="7">
    <location>
        <begin position="84"/>
        <end position="107"/>
    </location>
</feature>
<evidence type="ECO:0000256" key="5">
    <source>
        <dbReference type="PROSITE-ProRule" id="PRU00309"/>
    </source>
</evidence>
<protein>
    <recommendedName>
        <fullName evidence="8">THAP-type domain-containing protein</fullName>
    </recommendedName>
</protein>